<evidence type="ECO:0000256" key="3">
    <source>
        <dbReference type="ARBA" id="ARBA00022729"/>
    </source>
</evidence>
<evidence type="ECO:0000256" key="2">
    <source>
        <dbReference type="ARBA" id="ARBA00022723"/>
    </source>
</evidence>
<dbReference type="GO" id="GO:0006825">
    <property type="term" value="P:copper ion transport"/>
    <property type="evidence" value="ECO:0007669"/>
    <property type="project" value="InterPro"/>
</dbReference>
<dbReference type="InterPro" id="IPR032694">
    <property type="entry name" value="CopC/D"/>
</dbReference>
<dbReference type="Proteomes" id="UP001055111">
    <property type="component" value="Unassembled WGS sequence"/>
</dbReference>
<feature type="signal peptide" evidence="5">
    <location>
        <begin position="1"/>
        <end position="27"/>
    </location>
</feature>
<dbReference type="PANTHER" id="PTHR34820:SF4">
    <property type="entry name" value="INNER MEMBRANE PROTEIN YEBZ"/>
    <property type="match status" value="1"/>
</dbReference>
<feature type="chain" id="PRO_5041384682" evidence="5">
    <location>
        <begin position="28"/>
        <end position="124"/>
    </location>
</feature>
<dbReference type="SUPFAM" id="SSF81296">
    <property type="entry name" value="E set domains"/>
    <property type="match status" value="1"/>
</dbReference>
<reference evidence="7" key="1">
    <citation type="submission" date="2022-09" db="EMBL/GenBank/DDBJ databases">
        <title>Isolation and characterization of 3-chlorobenzoate degrading bacteria from soils in Shizuoka.</title>
        <authorList>
            <person name="Ifat A."/>
            <person name="Ogawa N."/>
            <person name="Kimbara K."/>
            <person name="Moriuchi R."/>
            <person name="Dohra H."/>
            <person name="Shintani M."/>
        </authorList>
    </citation>
    <scope>NUCLEOTIDE SEQUENCE</scope>
    <source>
        <strain evidence="7">19CS4-2</strain>
    </source>
</reference>
<accession>A0AA37MTY1</accession>
<evidence type="ECO:0000313" key="7">
    <source>
        <dbReference type="EMBL" id="GJH28602.1"/>
    </source>
</evidence>
<dbReference type="PANTHER" id="PTHR34820">
    <property type="entry name" value="INNER MEMBRANE PROTEIN YEBZ"/>
    <property type="match status" value="1"/>
</dbReference>
<dbReference type="AlphaFoldDB" id="A0AA37MTY1"/>
<dbReference type="EMBL" id="BPUS01000016">
    <property type="protein sequence ID" value="GJH28602.1"/>
    <property type="molecule type" value="Genomic_DNA"/>
</dbReference>
<dbReference type="Pfam" id="PF04234">
    <property type="entry name" value="CopC"/>
    <property type="match status" value="1"/>
</dbReference>
<dbReference type="GO" id="GO:0046688">
    <property type="term" value="P:response to copper ion"/>
    <property type="evidence" value="ECO:0007669"/>
    <property type="project" value="InterPro"/>
</dbReference>
<proteinExistence type="predicted"/>
<keyword evidence="3 5" id="KW-0732">Signal</keyword>
<evidence type="ECO:0000256" key="1">
    <source>
        <dbReference type="ARBA" id="ARBA00004196"/>
    </source>
</evidence>
<name>A0AA37MTY1_9BURK</name>
<dbReference type="Gene3D" id="2.60.40.1220">
    <property type="match status" value="1"/>
</dbReference>
<comment type="caution">
    <text evidence="7">The sequence shown here is derived from an EMBL/GenBank/DDBJ whole genome shotgun (WGS) entry which is preliminary data.</text>
</comment>
<dbReference type="RefSeq" id="WP_087126655.1">
    <property type="nucleotide sequence ID" value="NZ_BPUS01000016.1"/>
</dbReference>
<dbReference type="GO" id="GO:0042597">
    <property type="term" value="C:periplasmic space"/>
    <property type="evidence" value="ECO:0007669"/>
    <property type="project" value="InterPro"/>
</dbReference>
<gene>
    <name evidence="7" type="ORF">CBA19CS42_28820</name>
</gene>
<dbReference type="InterPro" id="IPR014755">
    <property type="entry name" value="Cu-Rt/internalin_Ig-like"/>
</dbReference>
<keyword evidence="2" id="KW-0479">Metal-binding</keyword>
<dbReference type="InterPro" id="IPR014756">
    <property type="entry name" value="Ig_E-set"/>
</dbReference>
<evidence type="ECO:0000256" key="4">
    <source>
        <dbReference type="ARBA" id="ARBA00023008"/>
    </source>
</evidence>
<dbReference type="GO" id="GO:0005507">
    <property type="term" value="F:copper ion binding"/>
    <property type="evidence" value="ECO:0007669"/>
    <property type="project" value="InterPro"/>
</dbReference>
<feature type="domain" description="CopC" evidence="6">
    <location>
        <begin position="28"/>
        <end position="123"/>
    </location>
</feature>
<keyword evidence="4" id="KW-0186">Copper</keyword>
<sequence>MKASKNKLIAPVVATLAIALAPAIAFAHGKLESAEPPVNGTVSTAPGVLRLTFNEDLEPTFSTIKVADASGAPVGEEKAKVDPANKRILTLAVPKLAAGTYSVQWAVMTGDSHKAKGTYKFSVN</sequence>
<protein>
    <submittedName>
        <fullName evidence="7">Copper resistance protein CopC</fullName>
    </submittedName>
</protein>
<evidence type="ECO:0000259" key="6">
    <source>
        <dbReference type="Pfam" id="PF04234"/>
    </source>
</evidence>
<evidence type="ECO:0000313" key="8">
    <source>
        <dbReference type="Proteomes" id="UP001055111"/>
    </source>
</evidence>
<evidence type="ECO:0000256" key="5">
    <source>
        <dbReference type="SAM" id="SignalP"/>
    </source>
</evidence>
<dbReference type="GO" id="GO:0005886">
    <property type="term" value="C:plasma membrane"/>
    <property type="evidence" value="ECO:0007669"/>
    <property type="project" value="TreeGrafter"/>
</dbReference>
<organism evidence="7 8">
    <name type="scientific">Caballeronia novacaledonica</name>
    <dbReference type="NCBI Taxonomy" id="1544861"/>
    <lineage>
        <taxon>Bacteria</taxon>
        <taxon>Pseudomonadati</taxon>
        <taxon>Pseudomonadota</taxon>
        <taxon>Betaproteobacteria</taxon>
        <taxon>Burkholderiales</taxon>
        <taxon>Burkholderiaceae</taxon>
        <taxon>Caballeronia</taxon>
    </lineage>
</organism>
<comment type="subcellular location">
    <subcellularLocation>
        <location evidence="1">Cell envelope</location>
    </subcellularLocation>
</comment>
<dbReference type="GO" id="GO:0030313">
    <property type="term" value="C:cell envelope"/>
    <property type="evidence" value="ECO:0007669"/>
    <property type="project" value="UniProtKB-SubCell"/>
</dbReference>
<dbReference type="InterPro" id="IPR007348">
    <property type="entry name" value="CopC_dom"/>
</dbReference>